<gene>
    <name evidence="1" type="ORF">ACOLOM_LOCUS13660</name>
</gene>
<name>A0ACA9QY52_9GLOM</name>
<accession>A0ACA9QY52</accession>
<keyword evidence="2" id="KW-1185">Reference proteome</keyword>
<evidence type="ECO:0000313" key="1">
    <source>
        <dbReference type="EMBL" id="CAG8769183.1"/>
    </source>
</evidence>
<dbReference type="Proteomes" id="UP000789525">
    <property type="component" value="Unassembled WGS sequence"/>
</dbReference>
<proteinExistence type="predicted"/>
<feature type="non-terminal residue" evidence="1">
    <location>
        <position position="1"/>
    </location>
</feature>
<protein>
    <submittedName>
        <fullName evidence="1">5314_t:CDS:1</fullName>
    </submittedName>
</protein>
<evidence type="ECO:0000313" key="2">
    <source>
        <dbReference type="Proteomes" id="UP000789525"/>
    </source>
</evidence>
<sequence>NDPHLDQVSIKQLVEAKEKWLTAFNRSYGYTLRSLAFPPFDNPRDRGDRSIISLLTSALPLPRAPLQSCSSTHQEAVRTLVDDLAEYSREWWSNRFEDVLREVESRQEPPVMLIGDTA</sequence>
<feature type="non-terminal residue" evidence="1">
    <location>
        <position position="118"/>
    </location>
</feature>
<comment type="caution">
    <text evidence="1">The sequence shown here is derived from an EMBL/GenBank/DDBJ whole genome shotgun (WGS) entry which is preliminary data.</text>
</comment>
<dbReference type="EMBL" id="CAJVPT010063766">
    <property type="protein sequence ID" value="CAG8769183.1"/>
    <property type="molecule type" value="Genomic_DNA"/>
</dbReference>
<reference evidence="1" key="1">
    <citation type="submission" date="2021-06" db="EMBL/GenBank/DDBJ databases">
        <authorList>
            <person name="Kallberg Y."/>
            <person name="Tangrot J."/>
            <person name="Rosling A."/>
        </authorList>
    </citation>
    <scope>NUCLEOTIDE SEQUENCE</scope>
    <source>
        <strain evidence="1">CL356</strain>
    </source>
</reference>
<organism evidence="1 2">
    <name type="scientific">Acaulospora colombiana</name>
    <dbReference type="NCBI Taxonomy" id="27376"/>
    <lineage>
        <taxon>Eukaryota</taxon>
        <taxon>Fungi</taxon>
        <taxon>Fungi incertae sedis</taxon>
        <taxon>Mucoromycota</taxon>
        <taxon>Glomeromycotina</taxon>
        <taxon>Glomeromycetes</taxon>
        <taxon>Diversisporales</taxon>
        <taxon>Acaulosporaceae</taxon>
        <taxon>Acaulospora</taxon>
    </lineage>
</organism>